<sequence length="397" mass="43608">MSSQSCGAAEGTTVEGSGLCCAAGVVAWFGSKLPELSVVTGSLYGVSSSRRKRHHVVPRLHLRGFATSDGLLTQIDLNTGHQRDVSVGDAAVIRDFYTVVLPDGTRTDAWERWLSDVENEIAPALRRAVAMPTFQLTSDDRERLARWIALQYLRGPSNRRQLDEIASMTIRMQVSMGGLAYLRHAMSQGLGRDVTMSEAEDVWDDITSRDGPDIAVTGDEHLEILLRMYDTASATIYGRSWGRIRFERHRLAVSDAPVNLVPGEDYLAAGLAGARAITVPLDRQTLLWLELPGELGPPEDRDLEPTSVIARAHNHIAVAGAERFVYFHPADDPIPADAAPRPRPKRLEVVGGGLDLVNRDRPLTDVLEQIAARSNRSADSLIADYKWPISGYRPRAC</sequence>
<dbReference type="Proteomes" id="UP000479241">
    <property type="component" value="Unassembled WGS sequence"/>
</dbReference>
<evidence type="ECO:0000313" key="1">
    <source>
        <dbReference type="EMBL" id="NEK86584.1"/>
    </source>
</evidence>
<reference evidence="1 2" key="1">
    <citation type="submission" date="2019-12" db="EMBL/GenBank/DDBJ databases">
        <title>the WGS of Blastococcus saxobsidens 67B17.</title>
        <authorList>
            <person name="Jiang Z."/>
        </authorList>
    </citation>
    <scope>NUCLEOTIDE SEQUENCE [LARGE SCALE GENOMIC DNA]</scope>
    <source>
        <strain evidence="1 2">67B17</strain>
    </source>
</reference>
<dbReference type="InterPro" id="IPR025332">
    <property type="entry name" value="DUF4238"/>
</dbReference>
<dbReference type="AlphaFoldDB" id="A0A6L9W5C6"/>
<dbReference type="EMBL" id="JAAGWG010000017">
    <property type="protein sequence ID" value="NEK86584.1"/>
    <property type="molecule type" value="Genomic_DNA"/>
</dbReference>
<accession>A0A6L9W5C6</accession>
<organism evidence="1 2">
    <name type="scientific">Blastococcus saxobsidens</name>
    <dbReference type="NCBI Taxonomy" id="138336"/>
    <lineage>
        <taxon>Bacteria</taxon>
        <taxon>Bacillati</taxon>
        <taxon>Actinomycetota</taxon>
        <taxon>Actinomycetes</taxon>
        <taxon>Geodermatophilales</taxon>
        <taxon>Geodermatophilaceae</taxon>
        <taxon>Blastococcus</taxon>
    </lineage>
</organism>
<proteinExistence type="predicted"/>
<dbReference type="RefSeq" id="WP_163205714.1">
    <property type="nucleotide sequence ID" value="NZ_JAAGWG010000017.1"/>
</dbReference>
<dbReference type="Pfam" id="PF14022">
    <property type="entry name" value="DUF4238"/>
    <property type="match status" value="1"/>
</dbReference>
<comment type="caution">
    <text evidence="1">The sequence shown here is derived from an EMBL/GenBank/DDBJ whole genome shotgun (WGS) entry which is preliminary data.</text>
</comment>
<name>A0A6L9W5C6_9ACTN</name>
<gene>
    <name evidence="1" type="ORF">GCU60_12585</name>
</gene>
<evidence type="ECO:0000313" key="2">
    <source>
        <dbReference type="Proteomes" id="UP000479241"/>
    </source>
</evidence>
<protein>
    <submittedName>
        <fullName evidence="1">DUF4238 domain-containing protein</fullName>
    </submittedName>
</protein>